<gene>
    <name evidence="1" type="ORF">BB560_003033</name>
</gene>
<proteinExistence type="predicted"/>
<organism evidence="1 2">
    <name type="scientific">Smittium megazygosporum</name>
    <dbReference type="NCBI Taxonomy" id="133381"/>
    <lineage>
        <taxon>Eukaryota</taxon>
        <taxon>Fungi</taxon>
        <taxon>Fungi incertae sedis</taxon>
        <taxon>Zoopagomycota</taxon>
        <taxon>Kickxellomycotina</taxon>
        <taxon>Harpellomycetes</taxon>
        <taxon>Harpellales</taxon>
        <taxon>Legeriomycetaceae</taxon>
        <taxon>Smittium</taxon>
    </lineage>
</organism>
<dbReference type="STRING" id="133381.A0A2T9ZD51"/>
<dbReference type="Proteomes" id="UP000245609">
    <property type="component" value="Unassembled WGS sequence"/>
</dbReference>
<comment type="caution">
    <text evidence="1">The sequence shown here is derived from an EMBL/GenBank/DDBJ whole genome shotgun (WGS) entry which is preliminary data.</text>
</comment>
<reference evidence="1 2" key="1">
    <citation type="journal article" date="2018" name="MBio">
        <title>Comparative Genomics Reveals the Core Gene Toolbox for the Fungus-Insect Symbiosis.</title>
        <authorList>
            <person name="Wang Y."/>
            <person name="Stata M."/>
            <person name="Wang W."/>
            <person name="Stajich J.E."/>
            <person name="White M.M."/>
            <person name="Moncalvo J.M."/>
        </authorList>
    </citation>
    <scope>NUCLEOTIDE SEQUENCE [LARGE SCALE GENOMIC DNA]</scope>
    <source>
        <strain evidence="1 2">SC-DP-2</strain>
    </source>
</reference>
<sequence>MSMSNIKVLFHPDCPVVSSPLSNTTAISTKPTAVVEPTTVTSTTTLAVPRSPSACSMPSPQAIQCPYLLKIRIIQPESPSSNKDYGRQDPIQALCPSNDFTFTTIYLPMLVELAVLREFLNSNLD</sequence>
<keyword evidence="2" id="KW-1185">Reference proteome</keyword>
<name>A0A2T9ZD51_9FUNG</name>
<accession>A0A2T9ZD51</accession>
<dbReference type="EMBL" id="MBFS01000434">
    <property type="protein sequence ID" value="PVV02511.1"/>
    <property type="molecule type" value="Genomic_DNA"/>
</dbReference>
<evidence type="ECO:0000313" key="1">
    <source>
        <dbReference type="EMBL" id="PVV02511.1"/>
    </source>
</evidence>
<dbReference type="AlphaFoldDB" id="A0A2T9ZD51"/>
<evidence type="ECO:0000313" key="2">
    <source>
        <dbReference type="Proteomes" id="UP000245609"/>
    </source>
</evidence>
<protein>
    <submittedName>
        <fullName evidence="1">Uncharacterized protein</fullName>
    </submittedName>
</protein>